<gene>
    <name evidence="6" type="ORF">QZM52_17810</name>
</gene>
<keyword evidence="7" id="KW-1185">Reference proteome</keyword>
<dbReference type="Proteomes" id="UP001171606">
    <property type="component" value="Unassembled WGS sequence"/>
</dbReference>
<keyword evidence="3" id="KW-0804">Transcription</keyword>
<dbReference type="PROSITE" id="PS50977">
    <property type="entry name" value="HTH_TETR_2"/>
    <property type="match status" value="1"/>
</dbReference>
<evidence type="ECO:0000256" key="2">
    <source>
        <dbReference type="ARBA" id="ARBA00023125"/>
    </source>
</evidence>
<evidence type="ECO:0000256" key="4">
    <source>
        <dbReference type="PROSITE-ProRule" id="PRU00335"/>
    </source>
</evidence>
<dbReference type="SUPFAM" id="SSF48498">
    <property type="entry name" value="Tetracyclin repressor-like, C-terminal domain"/>
    <property type="match status" value="1"/>
</dbReference>
<dbReference type="PANTHER" id="PTHR47506">
    <property type="entry name" value="TRANSCRIPTIONAL REGULATORY PROTEIN"/>
    <property type="match status" value="1"/>
</dbReference>
<accession>A0ABT8PDC6</accession>
<dbReference type="Pfam" id="PF00440">
    <property type="entry name" value="TetR_N"/>
    <property type="match status" value="1"/>
</dbReference>
<name>A0ABT8PDC6_9BURK</name>
<keyword evidence="1" id="KW-0805">Transcription regulation</keyword>
<dbReference type="InterPro" id="IPR011075">
    <property type="entry name" value="TetR_C"/>
</dbReference>
<evidence type="ECO:0000313" key="7">
    <source>
        <dbReference type="Proteomes" id="UP001171606"/>
    </source>
</evidence>
<dbReference type="RefSeq" id="WP_301755893.1">
    <property type="nucleotide sequence ID" value="NZ_JAUJSQ010000006.1"/>
</dbReference>
<organism evidence="6 7">
    <name type="scientific">Burkholderia metallica</name>
    <dbReference type="NCBI Taxonomy" id="488729"/>
    <lineage>
        <taxon>Bacteria</taxon>
        <taxon>Pseudomonadati</taxon>
        <taxon>Pseudomonadota</taxon>
        <taxon>Betaproteobacteria</taxon>
        <taxon>Burkholderiales</taxon>
        <taxon>Burkholderiaceae</taxon>
        <taxon>Burkholderia</taxon>
        <taxon>Burkholderia cepacia complex</taxon>
    </lineage>
</organism>
<dbReference type="EMBL" id="JAUJSQ010000006">
    <property type="protein sequence ID" value="MDN7933142.1"/>
    <property type="molecule type" value="Genomic_DNA"/>
</dbReference>
<evidence type="ECO:0000256" key="1">
    <source>
        <dbReference type="ARBA" id="ARBA00023015"/>
    </source>
</evidence>
<evidence type="ECO:0000313" key="6">
    <source>
        <dbReference type="EMBL" id="MDN7933142.1"/>
    </source>
</evidence>
<evidence type="ECO:0000256" key="3">
    <source>
        <dbReference type="ARBA" id="ARBA00023163"/>
    </source>
</evidence>
<dbReference type="Pfam" id="PF16925">
    <property type="entry name" value="TetR_C_13"/>
    <property type="match status" value="1"/>
</dbReference>
<feature type="domain" description="HTH tetR-type" evidence="5">
    <location>
        <begin position="3"/>
        <end position="63"/>
    </location>
</feature>
<comment type="caution">
    <text evidence="6">The sequence shown here is derived from an EMBL/GenBank/DDBJ whole genome shotgun (WGS) entry which is preliminary data.</text>
</comment>
<sequence length="202" mass="22590">MRASKRQQVVDKAGELFSRHGFHPVGIDWIIAEADVARMTLYHHFASKDDLIKAVLEQRYTFIMESIAAKLDRMPHAAARLKGIFDWYGTWFGSPEFAGCLFERALAEFGATCPKVTDVAVRYRDDLLALMEQLLSELVPRRRARQLAGVYVMLLSGATADARAIGDARAAARAWQAAEMLLNESRAATESESTRKTRGRDA</sequence>
<proteinExistence type="predicted"/>
<dbReference type="PRINTS" id="PR00455">
    <property type="entry name" value="HTHTETR"/>
</dbReference>
<dbReference type="SUPFAM" id="SSF46689">
    <property type="entry name" value="Homeodomain-like"/>
    <property type="match status" value="1"/>
</dbReference>
<dbReference type="Gene3D" id="1.10.357.10">
    <property type="entry name" value="Tetracycline Repressor, domain 2"/>
    <property type="match status" value="1"/>
</dbReference>
<feature type="DNA-binding region" description="H-T-H motif" evidence="4">
    <location>
        <begin position="26"/>
        <end position="45"/>
    </location>
</feature>
<protein>
    <submittedName>
        <fullName evidence="6">TetR/AcrR family transcriptional regulator</fullName>
    </submittedName>
</protein>
<reference evidence="6" key="1">
    <citation type="submission" date="2023-07" db="EMBL/GenBank/DDBJ databases">
        <title>A collection of bacterial strains from the Burkholderia cepacia Research Laboratory and Repository.</title>
        <authorList>
            <person name="Lipuma J."/>
            <person name="Spilker T."/>
            <person name="Caverly L."/>
        </authorList>
    </citation>
    <scope>NUCLEOTIDE SEQUENCE</scope>
    <source>
        <strain evidence="6">AU42020</strain>
    </source>
</reference>
<dbReference type="InterPro" id="IPR009057">
    <property type="entry name" value="Homeodomain-like_sf"/>
</dbReference>
<dbReference type="InterPro" id="IPR036271">
    <property type="entry name" value="Tet_transcr_reg_TetR-rel_C_sf"/>
</dbReference>
<dbReference type="InterPro" id="IPR001647">
    <property type="entry name" value="HTH_TetR"/>
</dbReference>
<keyword evidence="2 4" id="KW-0238">DNA-binding</keyword>
<evidence type="ECO:0000259" key="5">
    <source>
        <dbReference type="PROSITE" id="PS50977"/>
    </source>
</evidence>
<dbReference type="PANTHER" id="PTHR47506:SF1">
    <property type="entry name" value="HTH-TYPE TRANSCRIPTIONAL REGULATOR YJDC"/>
    <property type="match status" value="1"/>
</dbReference>